<sequence length="840" mass="93943">MILPRPPLRNSLKSLSIFCKPFQAFNFYHSSAVALDSGTCDDPVDFSRFQWAHNPFDKCLQRDISYYNHLLFEYSRDGLNKEAVKIYALINSVGVLVDGCTLSCILKVSASLKKNVFGKQIHCQCVKNGLFEDVSVGTSLVDMYVKNENLDDGKRVFEEIKEKNVVTWTSLLAGYAHKGMIQNVIETFCIMKFEGVQPNPFTFATVIGAFADEGEMQGGAQLHAMVIKSGFNSTRVVGNSLVSLYSKSGMIREARDVFDGIEFRDAVSWNGIIAGLIMNRLELDALQMFYRMRLAGVKFSETTFSTVVKLCTNLKELGFARQIHSQVLKSGFVCFDNIRTALMVCYMKVSEMDDAIKMFSVVGIAQTVVSWTAVIGGCLQNGRALEAIDMFLQMRREDVRPNHYTYSTILAALPTISLFQVHAEIIKTNYENSSSVGTALLDAYIKIGKTSDAAKVFKQIEEKDIVAWSAMLVGYAQEEDTEGAVKFFGQLAKEGVKPNEFTFSSILNACATPSAAIEQGKQFHAGSIKFGYNNALMVSSALVTLYAKKGNIESANEVFKRQQERDLVSWNSMISGYAQHGYGEKALQVFKEMQERNLEMDEITFIGVISACTHSGLSWMLDKAMALIDGMPFPAGATVWRTLLAACRVHRNLELGKLAAEKLISCQPQDSAAYVLLANLYAVSGHWRDRAKVRKLMDERKVKKETGYSWIEVKNKTYSFMAGDVSHPLSDHIYMKLGELSIRLRDAGYQPDTNYVLHDIEEEQKEAILSRHGERLAIAFGLISIPHGIPIRIIKNLRVCGDCHTVIKLISKIEGREIVVRDSNRFHHFSEGLCSCGDYW</sequence>
<dbReference type="FunFam" id="1.25.40.10:FF:000382">
    <property type="entry name" value="Pentatricopeptide repeat-containing protein"/>
    <property type="match status" value="1"/>
</dbReference>
<dbReference type="Pfam" id="PF13041">
    <property type="entry name" value="PPR_2"/>
    <property type="match status" value="4"/>
</dbReference>
<dbReference type="PROSITE" id="PS51375">
    <property type="entry name" value="PPR"/>
    <property type="match status" value="4"/>
</dbReference>
<dbReference type="Pfam" id="PF20431">
    <property type="entry name" value="E_motif"/>
    <property type="match status" value="1"/>
</dbReference>
<dbReference type="InterPro" id="IPR032867">
    <property type="entry name" value="DYW_dom"/>
</dbReference>
<dbReference type="GO" id="GO:0099402">
    <property type="term" value="P:plant organ development"/>
    <property type="evidence" value="ECO:0007669"/>
    <property type="project" value="UniProtKB-ARBA"/>
</dbReference>
<dbReference type="FunFam" id="1.25.40.10:FF:000201">
    <property type="entry name" value="Pentatricopeptide repeat-containing protein mitochondrial"/>
    <property type="match status" value="1"/>
</dbReference>
<dbReference type="PANTHER" id="PTHR24015:SF1856">
    <property type="entry name" value="OS05G0455900 PROTEIN"/>
    <property type="match status" value="1"/>
</dbReference>
<dbReference type="InterPro" id="IPR046848">
    <property type="entry name" value="E_motif"/>
</dbReference>
<dbReference type="Gene3D" id="1.25.40.10">
    <property type="entry name" value="Tetratricopeptide repeat domain"/>
    <property type="match status" value="4"/>
</dbReference>
<evidence type="ECO:0000256" key="3">
    <source>
        <dbReference type="PROSITE-ProRule" id="PRU00708"/>
    </source>
</evidence>
<feature type="domain" description="DYW" evidence="4">
    <location>
        <begin position="748"/>
        <end position="840"/>
    </location>
</feature>
<protein>
    <submittedName>
        <fullName evidence="5">Pentatricopeptide repeat-containing protein</fullName>
    </submittedName>
</protein>
<dbReference type="FunFam" id="1.25.40.10:FF:000243">
    <property type="entry name" value="Pentatricopeptide repeat-containing protein chloroplastic"/>
    <property type="match status" value="1"/>
</dbReference>
<dbReference type="Pfam" id="PF20430">
    <property type="entry name" value="Eplus_motif"/>
    <property type="match status" value="1"/>
</dbReference>
<reference evidence="5" key="2">
    <citation type="journal article" date="2024" name="Plant">
        <title>Genomic evolution and insights into agronomic trait innovations of Sesamum species.</title>
        <authorList>
            <person name="Miao H."/>
            <person name="Wang L."/>
            <person name="Qu L."/>
            <person name="Liu H."/>
            <person name="Sun Y."/>
            <person name="Le M."/>
            <person name="Wang Q."/>
            <person name="Wei S."/>
            <person name="Zheng Y."/>
            <person name="Lin W."/>
            <person name="Duan Y."/>
            <person name="Cao H."/>
            <person name="Xiong S."/>
            <person name="Wang X."/>
            <person name="Wei L."/>
            <person name="Li C."/>
            <person name="Ma Q."/>
            <person name="Ju M."/>
            <person name="Zhao R."/>
            <person name="Li G."/>
            <person name="Mu C."/>
            <person name="Tian Q."/>
            <person name="Mei H."/>
            <person name="Zhang T."/>
            <person name="Gao T."/>
            <person name="Zhang H."/>
        </authorList>
    </citation>
    <scope>NUCLEOTIDE SEQUENCE</scope>
    <source>
        <strain evidence="5">G01</strain>
    </source>
</reference>
<dbReference type="InterPro" id="IPR011990">
    <property type="entry name" value="TPR-like_helical_dom_sf"/>
</dbReference>
<dbReference type="EMBL" id="JACGWK010000002">
    <property type="protein sequence ID" value="KAL0369540.1"/>
    <property type="molecule type" value="Genomic_DNA"/>
</dbReference>
<feature type="repeat" description="PPR" evidence="3">
    <location>
        <begin position="566"/>
        <end position="600"/>
    </location>
</feature>
<feature type="repeat" description="PPR" evidence="3">
    <location>
        <begin position="464"/>
        <end position="498"/>
    </location>
</feature>
<evidence type="ECO:0000259" key="4">
    <source>
        <dbReference type="Pfam" id="PF14432"/>
    </source>
</evidence>
<dbReference type="InterPro" id="IPR046849">
    <property type="entry name" value="E2_motif"/>
</dbReference>
<dbReference type="GO" id="GO:0009451">
    <property type="term" value="P:RNA modification"/>
    <property type="evidence" value="ECO:0007669"/>
    <property type="project" value="InterPro"/>
</dbReference>
<dbReference type="InterPro" id="IPR046960">
    <property type="entry name" value="PPR_At4g14850-like_plant"/>
</dbReference>
<gene>
    <name evidence="5" type="ORF">Sangu_0272100</name>
</gene>
<dbReference type="FunFam" id="1.25.40.10:FF:000158">
    <property type="entry name" value="pentatricopeptide repeat-containing protein At2g33680"/>
    <property type="match status" value="1"/>
</dbReference>
<dbReference type="GO" id="GO:0003723">
    <property type="term" value="F:RNA binding"/>
    <property type="evidence" value="ECO:0007669"/>
    <property type="project" value="InterPro"/>
</dbReference>
<feature type="repeat" description="PPR" evidence="3">
    <location>
        <begin position="367"/>
        <end position="401"/>
    </location>
</feature>
<evidence type="ECO:0000313" key="5">
    <source>
        <dbReference type="EMBL" id="KAL0369540.1"/>
    </source>
</evidence>
<accession>A0AAW2QPA3</accession>
<feature type="repeat" description="PPR" evidence="3">
    <location>
        <begin position="164"/>
        <end position="198"/>
    </location>
</feature>
<organism evidence="5">
    <name type="scientific">Sesamum angustifolium</name>
    <dbReference type="NCBI Taxonomy" id="2727405"/>
    <lineage>
        <taxon>Eukaryota</taxon>
        <taxon>Viridiplantae</taxon>
        <taxon>Streptophyta</taxon>
        <taxon>Embryophyta</taxon>
        <taxon>Tracheophyta</taxon>
        <taxon>Spermatophyta</taxon>
        <taxon>Magnoliopsida</taxon>
        <taxon>eudicotyledons</taxon>
        <taxon>Gunneridae</taxon>
        <taxon>Pentapetalae</taxon>
        <taxon>asterids</taxon>
        <taxon>lamiids</taxon>
        <taxon>Lamiales</taxon>
        <taxon>Pedaliaceae</taxon>
        <taxon>Sesamum</taxon>
    </lineage>
</organism>
<evidence type="ECO:0000256" key="2">
    <source>
        <dbReference type="ARBA" id="ARBA00022737"/>
    </source>
</evidence>
<dbReference type="Pfam" id="PF01535">
    <property type="entry name" value="PPR"/>
    <property type="match status" value="3"/>
</dbReference>
<reference evidence="5" key="1">
    <citation type="submission" date="2020-06" db="EMBL/GenBank/DDBJ databases">
        <authorList>
            <person name="Li T."/>
            <person name="Hu X."/>
            <person name="Zhang T."/>
            <person name="Song X."/>
            <person name="Zhang H."/>
            <person name="Dai N."/>
            <person name="Sheng W."/>
            <person name="Hou X."/>
            <person name="Wei L."/>
        </authorList>
    </citation>
    <scope>NUCLEOTIDE SEQUENCE</scope>
    <source>
        <strain evidence="5">G01</strain>
        <tissue evidence="5">Leaf</tissue>
    </source>
</reference>
<dbReference type="PANTHER" id="PTHR24015">
    <property type="entry name" value="OS07G0578800 PROTEIN-RELATED"/>
    <property type="match status" value="1"/>
</dbReference>
<dbReference type="NCBIfam" id="TIGR00756">
    <property type="entry name" value="PPR"/>
    <property type="match status" value="4"/>
</dbReference>
<proteinExistence type="inferred from homology"/>
<dbReference type="Pfam" id="PF14432">
    <property type="entry name" value="DYW_deaminase"/>
    <property type="match status" value="1"/>
</dbReference>
<comment type="similarity">
    <text evidence="1">Belongs to the PPR family. PCMP-H subfamily.</text>
</comment>
<name>A0AAW2QPA3_9LAMI</name>
<dbReference type="GO" id="GO:0008270">
    <property type="term" value="F:zinc ion binding"/>
    <property type="evidence" value="ECO:0007669"/>
    <property type="project" value="InterPro"/>
</dbReference>
<dbReference type="FunFam" id="1.25.40.10:FF:000073">
    <property type="entry name" value="Pentatricopeptide repeat-containing protein chloroplastic"/>
    <property type="match status" value="1"/>
</dbReference>
<evidence type="ECO:0000256" key="1">
    <source>
        <dbReference type="ARBA" id="ARBA00006643"/>
    </source>
</evidence>
<dbReference type="AlphaFoldDB" id="A0AAW2QPA3"/>
<comment type="caution">
    <text evidence="5">The sequence shown here is derived from an EMBL/GenBank/DDBJ whole genome shotgun (WGS) entry which is preliminary data.</text>
</comment>
<keyword evidence="2" id="KW-0677">Repeat</keyword>
<dbReference type="InterPro" id="IPR002885">
    <property type="entry name" value="PPR_rpt"/>
</dbReference>